<name>A0A081BH72_9LACO</name>
<dbReference type="PANTHER" id="PTHR42932">
    <property type="entry name" value="GENERAL STRESS PROTEIN 20U"/>
    <property type="match status" value="1"/>
</dbReference>
<dbReference type="EMBL" id="BBJM01000005">
    <property type="protein sequence ID" value="GAK47390.1"/>
    <property type="molecule type" value="Genomic_DNA"/>
</dbReference>
<sequence length="155" mass="17952">MTEQNLQTQNQLNQLIADISTLGVIVHQTHWYMRGPEFFKLHPKMDDFLDDLNDQLDEIAERLIAIGGAPYSTTQEFIDHTELTESPGDWHIPLPERMAHLVDGYRYLANEFQKAIEITDEEHDLPTQDIINGFKSDTDKKIWMLQAFLDKGPLD</sequence>
<dbReference type="GO" id="GO:0008199">
    <property type="term" value="F:ferric iron binding"/>
    <property type="evidence" value="ECO:0007669"/>
    <property type="project" value="InterPro"/>
</dbReference>
<proteinExistence type="inferred from homology"/>
<dbReference type="PROSITE" id="PS00819">
    <property type="entry name" value="DPS_2"/>
    <property type="match status" value="1"/>
</dbReference>
<evidence type="ECO:0000256" key="1">
    <source>
        <dbReference type="ARBA" id="ARBA00009497"/>
    </source>
</evidence>
<feature type="domain" description="Ferritin/DPS" evidence="3">
    <location>
        <begin position="10"/>
        <end position="152"/>
    </location>
</feature>
<dbReference type="GO" id="GO:0016722">
    <property type="term" value="F:oxidoreductase activity, acting on metal ions"/>
    <property type="evidence" value="ECO:0007669"/>
    <property type="project" value="InterPro"/>
</dbReference>
<dbReference type="RefSeq" id="WP_034526611.1">
    <property type="nucleotide sequence ID" value="NZ_BBAZ01000005.1"/>
</dbReference>
<comment type="similarity">
    <text evidence="1 2">Belongs to the Dps family.</text>
</comment>
<evidence type="ECO:0000256" key="2">
    <source>
        <dbReference type="RuleBase" id="RU003875"/>
    </source>
</evidence>
<accession>A0A081BH72</accession>
<gene>
    <name evidence="4" type="ORF">LOSG293_050600</name>
</gene>
<reference evidence="4" key="1">
    <citation type="journal article" date="2014" name="Genome Announc.">
        <title>Draft Genome Sequence of Lactobacillus oryzae Strain SG293T.</title>
        <authorList>
            <person name="Tanizawa Y."/>
            <person name="Fujisawa T."/>
            <person name="Mochizuki T."/>
            <person name="Kaminuma E."/>
            <person name="Nakamura Y."/>
            <person name="Tohno M."/>
        </authorList>
    </citation>
    <scope>NUCLEOTIDE SEQUENCE [LARGE SCALE GENOMIC DNA]</scope>
    <source>
        <strain evidence="4">SG293</strain>
    </source>
</reference>
<dbReference type="STRING" id="1291743.LOSG293_050600"/>
<keyword evidence="5" id="KW-1185">Reference proteome</keyword>
<dbReference type="Proteomes" id="UP000028700">
    <property type="component" value="Unassembled WGS sequence"/>
</dbReference>
<dbReference type="Pfam" id="PF00210">
    <property type="entry name" value="Ferritin"/>
    <property type="match status" value="1"/>
</dbReference>
<dbReference type="OrthoDB" id="9797023at2"/>
<dbReference type="SUPFAM" id="SSF47240">
    <property type="entry name" value="Ferritin-like"/>
    <property type="match status" value="1"/>
</dbReference>
<dbReference type="InterPro" id="IPR012347">
    <property type="entry name" value="Ferritin-like"/>
</dbReference>
<comment type="caution">
    <text evidence="4">The sequence shown here is derived from an EMBL/GenBank/DDBJ whole genome shotgun (WGS) entry which is preliminary data.</text>
</comment>
<evidence type="ECO:0000313" key="4">
    <source>
        <dbReference type="EMBL" id="GAK47390.1"/>
    </source>
</evidence>
<dbReference type="InterPro" id="IPR023188">
    <property type="entry name" value="DPS_DNA-bd_CS"/>
</dbReference>
<dbReference type="InterPro" id="IPR009078">
    <property type="entry name" value="Ferritin-like_SF"/>
</dbReference>
<dbReference type="PIRSF" id="PIRSF005900">
    <property type="entry name" value="Dps"/>
    <property type="match status" value="1"/>
</dbReference>
<dbReference type="CDD" id="cd01043">
    <property type="entry name" value="DPS"/>
    <property type="match status" value="1"/>
</dbReference>
<evidence type="ECO:0000313" key="5">
    <source>
        <dbReference type="Proteomes" id="UP000028700"/>
    </source>
</evidence>
<dbReference type="AlphaFoldDB" id="A0A081BH72"/>
<evidence type="ECO:0000259" key="3">
    <source>
        <dbReference type="Pfam" id="PF00210"/>
    </source>
</evidence>
<protein>
    <submittedName>
        <fullName evidence="4">Ferritin</fullName>
    </submittedName>
</protein>
<dbReference type="PRINTS" id="PR01346">
    <property type="entry name" value="HELNAPAPROT"/>
</dbReference>
<dbReference type="InterPro" id="IPR008331">
    <property type="entry name" value="Ferritin_DPS_dom"/>
</dbReference>
<dbReference type="Gene3D" id="1.20.1260.10">
    <property type="match status" value="1"/>
</dbReference>
<dbReference type="PROSITE" id="PS00818">
    <property type="entry name" value="DPS_1"/>
    <property type="match status" value="1"/>
</dbReference>
<dbReference type="PANTHER" id="PTHR42932:SF1">
    <property type="entry name" value="GENERAL STRESS PROTEIN 20U"/>
    <property type="match status" value="1"/>
</dbReference>
<dbReference type="eggNOG" id="COG0783">
    <property type="taxonomic scope" value="Bacteria"/>
</dbReference>
<dbReference type="InterPro" id="IPR002177">
    <property type="entry name" value="DPS_DNA-bd"/>
</dbReference>
<organism evidence="4 5">
    <name type="scientific">Secundilactobacillus oryzae JCM 18671</name>
    <dbReference type="NCBI Taxonomy" id="1291743"/>
    <lineage>
        <taxon>Bacteria</taxon>
        <taxon>Bacillati</taxon>
        <taxon>Bacillota</taxon>
        <taxon>Bacilli</taxon>
        <taxon>Lactobacillales</taxon>
        <taxon>Lactobacillaceae</taxon>
        <taxon>Secundilactobacillus</taxon>
    </lineage>
</organism>